<dbReference type="SUPFAM" id="SSF53448">
    <property type="entry name" value="Nucleotide-diphospho-sugar transferases"/>
    <property type="match status" value="1"/>
</dbReference>
<name>A0A149QC13_9PROT</name>
<evidence type="ECO:0000256" key="1">
    <source>
        <dbReference type="ARBA" id="ARBA00004236"/>
    </source>
</evidence>
<reference evidence="7 8" key="1">
    <citation type="submission" date="2015-06" db="EMBL/GenBank/DDBJ databases">
        <title>Improved classification and identification of acetic acid bacteria using matrix-assisted laser desorption/ionization time-of-flight mass spectrometry; Gluconobacter nephelii and Gluconobacter uchimurae are later heterotypic synonyms of Gluconobacter japonicus and Gluconobacter oxydans, respectively.</title>
        <authorList>
            <person name="Li L."/>
            <person name="Cleenwerck I."/>
            <person name="De Vuyst L."/>
            <person name="Vandamme P."/>
        </authorList>
    </citation>
    <scope>NUCLEOTIDE SEQUENCE [LARGE SCALE GENOMIC DNA]</scope>
    <source>
        <strain evidence="7 8">LMG 1625</strain>
    </source>
</reference>
<evidence type="ECO:0000256" key="3">
    <source>
        <dbReference type="ARBA" id="ARBA00022676"/>
    </source>
</evidence>
<evidence type="ECO:0000256" key="5">
    <source>
        <dbReference type="ARBA" id="ARBA00023136"/>
    </source>
</evidence>
<dbReference type="EMBL" id="LHZA01000139">
    <property type="protein sequence ID" value="KXU94792.1"/>
    <property type="molecule type" value="Genomic_DNA"/>
</dbReference>
<dbReference type="Gene3D" id="3.90.550.10">
    <property type="entry name" value="Spore Coat Polysaccharide Biosynthesis Protein SpsA, Chain A"/>
    <property type="match status" value="1"/>
</dbReference>
<dbReference type="GO" id="GO:0016757">
    <property type="term" value="F:glycosyltransferase activity"/>
    <property type="evidence" value="ECO:0007669"/>
    <property type="project" value="UniProtKB-KW"/>
</dbReference>
<organism evidence="7 8">
    <name type="scientific">Acetobacter cerevisiae</name>
    <dbReference type="NCBI Taxonomy" id="178900"/>
    <lineage>
        <taxon>Bacteria</taxon>
        <taxon>Pseudomonadati</taxon>
        <taxon>Pseudomonadota</taxon>
        <taxon>Alphaproteobacteria</taxon>
        <taxon>Acetobacterales</taxon>
        <taxon>Acetobacteraceae</taxon>
        <taxon>Acetobacter</taxon>
    </lineage>
</organism>
<dbReference type="InterPro" id="IPR001173">
    <property type="entry name" value="Glyco_trans_2-like"/>
</dbReference>
<dbReference type="AlphaFoldDB" id="A0A149QC13"/>
<protein>
    <submittedName>
        <fullName evidence="7">Glycosyl transferase</fullName>
    </submittedName>
</protein>
<accession>A0A149QC13</accession>
<dbReference type="Proteomes" id="UP000075473">
    <property type="component" value="Unassembled WGS sequence"/>
</dbReference>
<evidence type="ECO:0000313" key="8">
    <source>
        <dbReference type="Proteomes" id="UP000075473"/>
    </source>
</evidence>
<keyword evidence="3" id="KW-0328">Glycosyltransferase</keyword>
<gene>
    <name evidence="7" type="ORF">AD928_06720</name>
</gene>
<dbReference type="PANTHER" id="PTHR43646:SF2">
    <property type="entry name" value="GLYCOSYLTRANSFERASE 2-LIKE DOMAIN-CONTAINING PROTEIN"/>
    <property type="match status" value="1"/>
</dbReference>
<evidence type="ECO:0000259" key="6">
    <source>
        <dbReference type="Pfam" id="PF00535"/>
    </source>
</evidence>
<sequence>MSFQYLDNGITGTPSVTVRESFFWKKQRIIAIPACNEEEHIIPCLIALATQSYALPDKVVLWLNNTTDKTCDRARSLQDKLPFTLEIVQVVYQPHLASAGTARREALAHAARHAPLDALLFTTDADAEVSKDWIYRTLEAFAHYPVEAVFGRALLLPSESAKIPLHLHQDEQAEQAYGALLDQITLELCPEPHDPWPRHIEHSGASIAVTRQAWAQVDGIPDVPTGEDRQFYKILRQNGIPVRHAPDVIVYVSARLSGRAQGGMAETLARRLRAQDEYIDEVFEMVSSRLRRIRKELACRGKNQPGPALADCPPTRIRRDDLEKHAKRARRVLNFLRQTRPCLSENLSHTPADQCDSYSPAR</sequence>
<proteinExistence type="predicted"/>
<evidence type="ECO:0000256" key="2">
    <source>
        <dbReference type="ARBA" id="ARBA00022475"/>
    </source>
</evidence>
<dbReference type="PANTHER" id="PTHR43646">
    <property type="entry name" value="GLYCOSYLTRANSFERASE"/>
    <property type="match status" value="1"/>
</dbReference>
<keyword evidence="2" id="KW-1003">Cell membrane</keyword>
<dbReference type="InterPro" id="IPR029044">
    <property type="entry name" value="Nucleotide-diphossugar_trans"/>
</dbReference>
<comment type="subcellular location">
    <subcellularLocation>
        <location evidence="1">Cell membrane</location>
    </subcellularLocation>
</comment>
<comment type="caution">
    <text evidence="7">The sequence shown here is derived from an EMBL/GenBank/DDBJ whole genome shotgun (WGS) entry which is preliminary data.</text>
</comment>
<evidence type="ECO:0000313" key="7">
    <source>
        <dbReference type="EMBL" id="KXU94792.1"/>
    </source>
</evidence>
<dbReference type="Pfam" id="PF00535">
    <property type="entry name" value="Glycos_transf_2"/>
    <property type="match status" value="1"/>
</dbReference>
<dbReference type="RefSeq" id="WP_062249298.1">
    <property type="nucleotide sequence ID" value="NZ_LHZA01000139.1"/>
</dbReference>
<feature type="domain" description="Glycosyltransferase 2-like" evidence="6">
    <location>
        <begin position="30"/>
        <end position="167"/>
    </location>
</feature>
<dbReference type="PATRIC" id="fig|178900.5.peg.2681"/>
<keyword evidence="5" id="KW-0472">Membrane</keyword>
<keyword evidence="4 7" id="KW-0808">Transferase</keyword>
<evidence type="ECO:0000256" key="4">
    <source>
        <dbReference type="ARBA" id="ARBA00022679"/>
    </source>
</evidence>
<dbReference type="GO" id="GO:0005886">
    <property type="term" value="C:plasma membrane"/>
    <property type="evidence" value="ECO:0007669"/>
    <property type="project" value="UniProtKB-SubCell"/>
</dbReference>